<comment type="caution">
    <text evidence="1">The sequence shown here is derived from an EMBL/GenBank/DDBJ whole genome shotgun (WGS) entry which is preliminary data.</text>
</comment>
<dbReference type="EMBL" id="JANUHA010000003">
    <property type="protein sequence ID" value="MCS0595965.1"/>
    <property type="molecule type" value="Genomic_DNA"/>
</dbReference>
<dbReference type="SUPFAM" id="SSF82171">
    <property type="entry name" value="DPP6 N-terminal domain-like"/>
    <property type="match status" value="1"/>
</dbReference>
<accession>A0ABT2AIX3</accession>
<sequence>MRTVGLLQLETRTGQTKSVKRPGNVDSWLLDNAGEPRLTTRSEDGKTTIYYRDPAGDEWRTIAQFATYAGSKDAFSPVGFGADGTLFVLAQAGQDTASLHTYDLASGKLSPEPVVVTRG</sequence>
<protein>
    <recommendedName>
        <fullName evidence="3">S9 family peptidase</fullName>
    </recommendedName>
</protein>
<gene>
    <name evidence="1" type="ORF">NX780_06340</name>
</gene>
<evidence type="ECO:0008006" key="3">
    <source>
        <dbReference type="Google" id="ProtNLM"/>
    </source>
</evidence>
<dbReference type="RefSeq" id="WP_258827002.1">
    <property type="nucleotide sequence ID" value="NZ_JANUHA010000003.1"/>
</dbReference>
<dbReference type="Proteomes" id="UP001206572">
    <property type="component" value="Unassembled WGS sequence"/>
</dbReference>
<proteinExistence type="predicted"/>
<organism evidence="1 2">
    <name type="scientific">Massilia agri</name>
    <dbReference type="NCBI Taxonomy" id="1886785"/>
    <lineage>
        <taxon>Bacteria</taxon>
        <taxon>Pseudomonadati</taxon>
        <taxon>Pseudomonadota</taxon>
        <taxon>Betaproteobacteria</taxon>
        <taxon>Burkholderiales</taxon>
        <taxon>Oxalobacteraceae</taxon>
        <taxon>Telluria group</taxon>
        <taxon>Massilia</taxon>
    </lineage>
</organism>
<reference evidence="1 2" key="1">
    <citation type="submission" date="2022-08" db="EMBL/GenBank/DDBJ databases">
        <title>Reclassification of Massilia species as members of the genera Telluria, Duganella, Pseudoduganella, Mokoshia gen. nov. and Zemynaea gen. nov. using orthogonal and non-orthogonal genome-based approaches.</title>
        <authorList>
            <person name="Bowman J.P."/>
        </authorList>
    </citation>
    <scope>NUCLEOTIDE SEQUENCE [LARGE SCALE GENOMIC DNA]</scope>
    <source>
        <strain evidence="1 2">JCM 31661</strain>
    </source>
</reference>
<evidence type="ECO:0000313" key="2">
    <source>
        <dbReference type="Proteomes" id="UP001206572"/>
    </source>
</evidence>
<keyword evidence="2" id="KW-1185">Reference proteome</keyword>
<evidence type="ECO:0000313" key="1">
    <source>
        <dbReference type="EMBL" id="MCS0595965.1"/>
    </source>
</evidence>
<name>A0ABT2AIX3_9BURK</name>